<dbReference type="NCBIfam" id="TIGR00745">
    <property type="entry name" value="apbA_panE"/>
    <property type="match status" value="1"/>
</dbReference>
<comment type="function">
    <text evidence="1 11">Catalyzes the NADPH-dependent reduction of ketopantoate into pantoic acid.</text>
</comment>
<evidence type="ECO:0000259" key="12">
    <source>
        <dbReference type="Pfam" id="PF02558"/>
    </source>
</evidence>
<dbReference type="InterPro" id="IPR036291">
    <property type="entry name" value="NAD(P)-bd_dom_sf"/>
</dbReference>
<dbReference type="GO" id="GO:0015940">
    <property type="term" value="P:pantothenate biosynthetic process"/>
    <property type="evidence" value="ECO:0007669"/>
    <property type="project" value="UniProtKB-KW"/>
</dbReference>
<dbReference type="GO" id="GO:0050661">
    <property type="term" value="F:NADP binding"/>
    <property type="evidence" value="ECO:0007669"/>
    <property type="project" value="TreeGrafter"/>
</dbReference>
<evidence type="ECO:0000256" key="6">
    <source>
        <dbReference type="ARBA" id="ARBA00022655"/>
    </source>
</evidence>
<dbReference type="GO" id="GO:0008677">
    <property type="term" value="F:2-dehydropantoate 2-reductase activity"/>
    <property type="evidence" value="ECO:0007669"/>
    <property type="project" value="UniProtKB-EC"/>
</dbReference>
<evidence type="ECO:0000256" key="9">
    <source>
        <dbReference type="ARBA" id="ARBA00032024"/>
    </source>
</evidence>
<dbReference type="Proteomes" id="UP001152173">
    <property type="component" value="Unassembled WGS sequence"/>
</dbReference>
<accession>A0A9X3LFL8</accession>
<comment type="pathway">
    <text evidence="2 11">Cofactor biosynthesis; (R)-pantothenate biosynthesis; (R)-pantoate from 3-methyl-2-oxobutanoate: step 2/2.</text>
</comment>
<evidence type="ECO:0000313" key="14">
    <source>
        <dbReference type="EMBL" id="MCZ8536404.1"/>
    </source>
</evidence>
<evidence type="ECO:0000313" key="15">
    <source>
        <dbReference type="Proteomes" id="UP001152173"/>
    </source>
</evidence>
<reference evidence="14" key="1">
    <citation type="submission" date="2022-05" db="EMBL/GenBank/DDBJ databases">
        <authorList>
            <person name="Colautti A."/>
            <person name="Iacumin L."/>
        </authorList>
    </citation>
    <scope>NUCLEOTIDE SEQUENCE</scope>
    <source>
        <strain evidence="14">SK 55</strain>
    </source>
</reference>
<evidence type="ECO:0000256" key="11">
    <source>
        <dbReference type="RuleBase" id="RU362068"/>
    </source>
</evidence>
<dbReference type="RefSeq" id="WP_269925507.1">
    <property type="nucleotide sequence ID" value="NZ_JAMKBJ010000003.1"/>
</dbReference>
<comment type="catalytic activity">
    <reaction evidence="10 11">
        <text>(R)-pantoate + NADP(+) = 2-dehydropantoate + NADPH + H(+)</text>
        <dbReference type="Rhea" id="RHEA:16233"/>
        <dbReference type="ChEBI" id="CHEBI:11561"/>
        <dbReference type="ChEBI" id="CHEBI:15378"/>
        <dbReference type="ChEBI" id="CHEBI:15980"/>
        <dbReference type="ChEBI" id="CHEBI:57783"/>
        <dbReference type="ChEBI" id="CHEBI:58349"/>
        <dbReference type="EC" id="1.1.1.169"/>
    </reaction>
</comment>
<keyword evidence="6 11" id="KW-0566">Pantothenate biosynthesis</keyword>
<dbReference type="InterPro" id="IPR013752">
    <property type="entry name" value="KPA_reductase"/>
</dbReference>
<dbReference type="InterPro" id="IPR003710">
    <property type="entry name" value="ApbA"/>
</dbReference>
<evidence type="ECO:0000256" key="7">
    <source>
        <dbReference type="ARBA" id="ARBA00022857"/>
    </source>
</evidence>
<evidence type="ECO:0000256" key="10">
    <source>
        <dbReference type="ARBA" id="ARBA00048793"/>
    </source>
</evidence>
<dbReference type="PANTHER" id="PTHR43765">
    <property type="entry name" value="2-DEHYDROPANTOATE 2-REDUCTASE-RELATED"/>
    <property type="match status" value="1"/>
</dbReference>
<proteinExistence type="inferred from homology"/>
<dbReference type="AlphaFoldDB" id="A0A9X3LFL8"/>
<gene>
    <name evidence="14" type="ORF">M9R32_04325</name>
</gene>
<dbReference type="InterPro" id="IPR050838">
    <property type="entry name" value="Ketopantoate_reductase"/>
</dbReference>
<dbReference type="GO" id="GO:0005737">
    <property type="term" value="C:cytoplasm"/>
    <property type="evidence" value="ECO:0007669"/>
    <property type="project" value="TreeGrafter"/>
</dbReference>
<name>A0A9X3LFL8_9BACL</name>
<feature type="domain" description="Ketopantoate reductase C-terminal" evidence="13">
    <location>
        <begin position="177"/>
        <end position="289"/>
    </location>
</feature>
<feature type="domain" description="Ketopantoate reductase N-terminal" evidence="12">
    <location>
        <begin position="3"/>
        <end position="149"/>
    </location>
</feature>
<dbReference type="Gene3D" id="3.40.50.720">
    <property type="entry name" value="NAD(P)-binding Rossmann-like Domain"/>
    <property type="match status" value="1"/>
</dbReference>
<evidence type="ECO:0000256" key="2">
    <source>
        <dbReference type="ARBA" id="ARBA00004994"/>
    </source>
</evidence>
<dbReference type="Pfam" id="PF02558">
    <property type="entry name" value="ApbA"/>
    <property type="match status" value="1"/>
</dbReference>
<evidence type="ECO:0000256" key="3">
    <source>
        <dbReference type="ARBA" id="ARBA00007870"/>
    </source>
</evidence>
<dbReference type="SUPFAM" id="SSF51735">
    <property type="entry name" value="NAD(P)-binding Rossmann-fold domains"/>
    <property type="match status" value="1"/>
</dbReference>
<dbReference type="SUPFAM" id="SSF48179">
    <property type="entry name" value="6-phosphogluconate dehydrogenase C-terminal domain-like"/>
    <property type="match status" value="1"/>
</dbReference>
<dbReference type="Gene3D" id="1.10.1040.10">
    <property type="entry name" value="N-(1-d-carboxylethyl)-l-norvaline Dehydrogenase, domain 2"/>
    <property type="match status" value="1"/>
</dbReference>
<sequence length="300" mass="33485">MKVVIVGAGAIGLLIGSYASEQKHEVTYITRTTKQAEILNKEGITRIQPDGGTLKTKVFASTEFNQAPTDALWIIAVKYHHLSTLQVELNSLPETTALLFIQNGIAHLQWIDQFKHHPIYIATIEHGAMKKDSTTVVHKGIGVTKIAPYIKNTSQLDFTIFQSDSFQIELAEDAYGIVLRKAILNACINPITAILQIKNGDLLSNTHAFELMKTVFSELENAFPEISNLLSFEEVKALCFKTSKNNSSMLQDRLNRRTTEIEPIVGALLQLAVGRKKDLPVLRTLYHFVLAFDEKGEVHE</sequence>
<evidence type="ECO:0000259" key="13">
    <source>
        <dbReference type="Pfam" id="PF08546"/>
    </source>
</evidence>
<comment type="caution">
    <text evidence="14">The sequence shown here is derived from an EMBL/GenBank/DDBJ whole genome shotgun (WGS) entry which is preliminary data.</text>
</comment>
<dbReference type="EMBL" id="JAMKBJ010000003">
    <property type="protein sequence ID" value="MCZ8536404.1"/>
    <property type="molecule type" value="Genomic_DNA"/>
</dbReference>
<dbReference type="EC" id="1.1.1.169" evidence="4 11"/>
<protein>
    <recommendedName>
        <fullName evidence="5 11">2-dehydropantoate 2-reductase</fullName>
        <ecNumber evidence="4 11">1.1.1.169</ecNumber>
    </recommendedName>
    <alternativeName>
        <fullName evidence="9 11">Ketopantoate reductase</fullName>
    </alternativeName>
</protein>
<comment type="similarity">
    <text evidence="3 11">Belongs to the ketopantoate reductase family.</text>
</comment>
<keyword evidence="15" id="KW-1185">Reference proteome</keyword>
<evidence type="ECO:0000256" key="4">
    <source>
        <dbReference type="ARBA" id="ARBA00013014"/>
    </source>
</evidence>
<dbReference type="InterPro" id="IPR013328">
    <property type="entry name" value="6PGD_dom2"/>
</dbReference>
<keyword evidence="8 11" id="KW-0560">Oxidoreductase</keyword>
<dbReference type="Pfam" id="PF08546">
    <property type="entry name" value="ApbA_C"/>
    <property type="match status" value="1"/>
</dbReference>
<dbReference type="InterPro" id="IPR013332">
    <property type="entry name" value="KPR_N"/>
</dbReference>
<dbReference type="PANTHER" id="PTHR43765:SF2">
    <property type="entry name" value="2-DEHYDROPANTOATE 2-REDUCTASE"/>
    <property type="match status" value="1"/>
</dbReference>
<evidence type="ECO:0000256" key="1">
    <source>
        <dbReference type="ARBA" id="ARBA00002919"/>
    </source>
</evidence>
<keyword evidence="7 11" id="KW-0521">NADP</keyword>
<evidence type="ECO:0000256" key="5">
    <source>
        <dbReference type="ARBA" id="ARBA00019465"/>
    </source>
</evidence>
<dbReference type="InterPro" id="IPR008927">
    <property type="entry name" value="6-PGluconate_DH-like_C_sf"/>
</dbReference>
<evidence type="ECO:0000256" key="8">
    <source>
        <dbReference type="ARBA" id="ARBA00023002"/>
    </source>
</evidence>
<organism evidence="14 15">
    <name type="scientific">Paenisporosarcina quisquiliarum</name>
    <dbReference type="NCBI Taxonomy" id="365346"/>
    <lineage>
        <taxon>Bacteria</taxon>
        <taxon>Bacillati</taxon>
        <taxon>Bacillota</taxon>
        <taxon>Bacilli</taxon>
        <taxon>Bacillales</taxon>
        <taxon>Caryophanaceae</taxon>
        <taxon>Paenisporosarcina</taxon>
    </lineage>
</organism>